<reference evidence="1 2" key="1">
    <citation type="submission" date="2023-04" db="EMBL/GenBank/DDBJ databases">
        <title>A long-awaited taxogenomic arrangement of the family Halomonadaceae.</title>
        <authorList>
            <person name="De La Haba R."/>
            <person name="Chuvochina M."/>
            <person name="Wittouck S."/>
            <person name="Arahal D.R."/>
            <person name="Sanchez-Porro C."/>
            <person name="Hugenholtz P."/>
            <person name="Ventosa A."/>
        </authorList>
    </citation>
    <scope>NUCLEOTIDE SEQUENCE [LARGE SCALE GENOMIC DNA]</scope>
    <source>
        <strain evidence="1 2">DSM 23530</strain>
    </source>
</reference>
<keyword evidence="2" id="KW-1185">Reference proteome</keyword>
<organism evidence="1 2">
    <name type="scientific">Halomonas koreensis</name>
    <dbReference type="NCBI Taxonomy" id="245385"/>
    <lineage>
        <taxon>Bacteria</taxon>
        <taxon>Pseudomonadati</taxon>
        <taxon>Pseudomonadota</taxon>
        <taxon>Gammaproteobacteria</taxon>
        <taxon>Oceanospirillales</taxon>
        <taxon>Halomonadaceae</taxon>
        <taxon>Halomonas</taxon>
    </lineage>
</organism>
<sequence length="180" mass="20262">MAMLDDWKKHPNPWAVVEAAATDSTARDAAVSRLIDTMLELQLVRRHDGVGYQPFSVTGNVPMPGSGRAVDQAMLAAERYRPDSEWHKACAWLLNRLPKRQAAAMLLQAARIRPDKLGESVWMVTAEQAVERQALLLRQLGMAEYVARPYESVRAIQECASRARKQLRAWLVEEELQQAA</sequence>
<dbReference type="RefSeq" id="WP_309653520.1">
    <property type="nucleotide sequence ID" value="NZ_JARWAK010000013.1"/>
</dbReference>
<proteinExistence type="predicted"/>
<dbReference type="Proteomes" id="UP001264519">
    <property type="component" value="Unassembled WGS sequence"/>
</dbReference>
<evidence type="ECO:0000313" key="1">
    <source>
        <dbReference type="EMBL" id="MDR5867939.1"/>
    </source>
</evidence>
<gene>
    <name evidence="1" type="ORF">QC818_14195</name>
</gene>
<evidence type="ECO:0000313" key="2">
    <source>
        <dbReference type="Proteomes" id="UP001264519"/>
    </source>
</evidence>
<protein>
    <submittedName>
        <fullName evidence="1">Uncharacterized protein</fullName>
    </submittedName>
</protein>
<accession>A0ABU1G4V2</accession>
<comment type="caution">
    <text evidence="1">The sequence shown here is derived from an EMBL/GenBank/DDBJ whole genome shotgun (WGS) entry which is preliminary data.</text>
</comment>
<name>A0ABU1G4V2_9GAMM</name>
<dbReference type="EMBL" id="JARWAK010000013">
    <property type="protein sequence ID" value="MDR5867939.1"/>
    <property type="molecule type" value="Genomic_DNA"/>
</dbReference>